<accession>A0A075ACG8</accession>
<dbReference type="Proteomes" id="UP000054324">
    <property type="component" value="Unassembled WGS sequence"/>
</dbReference>
<dbReference type="STRING" id="6198.A0A075ACG8"/>
<sequence>MAFLKQPSQHRLAFSNSRVCPLVFEMQPKRFNKIQYHLAIARPVSSNLSSSFHYEKLAQKAFAALQMIRRTFSRRTKDVTLVERVQRAATKVVAGLKSVDYRTRLAVLDLFPWAWQTAFSPLTLQTRRGHSKIFKLRAHTFIRQNFSSFRVVAAWNDLPRTVVRAPSRNQFKALLDIYLGESSR</sequence>
<proteinExistence type="predicted"/>
<dbReference type="AlphaFoldDB" id="A0A075ACG8"/>
<dbReference type="EMBL" id="KL596623">
    <property type="protein sequence ID" value="KER33585.1"/>
    <property type="molecule type" value="Genomic_DNA"/>
</dbReference>
<dbReference type="KEGG" id="ovi:T265_00483"/>
<evidence type="ECO:0000313" key="2">
    <source>
        <dbReference type="Proteomes" id="UP000054324"/>
    </source>
</evidence>
<reference evidence="1 2" key="1">
    <citation type="submission" date="2013-11" db="EMBL/GenBank/DDBJ databases">
        <title>Opisthorchis viverrini - life in the bile duct.</title>
        <authorList>
            <person name="Young N.D."/>
            <person name="Nagarajan N."/>
            <person name="Lin S.J."/>
            <person name="Korhonen P.K."/>
            <person name="Jex A.R."/>
            <person name="Hall R.S."/>
            <person name="Safavi-Hemami H."/>
            <person name="Kaewkong W."/>
            <person name="Bertrand D."/>
            <person name="Gao S."/>
            <person name="Seet Q."/>
            <person name="Wongkham S."/>
            <person name="Teh B.T."/>
            <person name="Wongkham C."/>
            <person name="Intapan P.M."/>
            <person name="Maleewong W."/>
            <person name="Yang X."/>
            <person name="Hu M."/>
            <person name="Wang Z."/>
            <person name="Hofmann A."/>
            <person name="Sternberg P.W."/>
            <person name="Tan P."/>
            <person name="Wang J."/>
            <person name="Gasser R.B."/>
        </authorList>
    </citation>
    <scope>NUCLEOTIDE SEQUENCE [LARGE SCALE GENOMIC DNA]</scope>
</reference>
<dbReference type="GeneID" id="20314671"/>
<dbReference type="CTD" id="20314671"/>
<name>A0A075ACG8_OPIVI</name>
<gene>
    <name evidence="1" type="ORF">T265_00483</name>
</gene>
<keyword evidence="2" id="KW-1185">Reference proteome</keyword>
<organism evidence="1 2">
    <name type="scientific">Opisthorchis viverrini</name>
    <name type="common">Southeast Asian liver fluke</name>
    <dbReference type="NCBI Taxonomy" id="6198"/>
    <lineage>
        <taxon>Eukaryota</taxon>
        <taxon>Metazoa</taxon>
        <taxon>Spiralia</taxon>
        <taxon>Lophotrochozoa</taxon>
        <taxon>Platyhelminthes</taxon>
        <taxon>Trematoda</taxon>
        <taxon>Digenea</taxon>
        <taxon>Opisthorchiida</taxon>
        <taxon>Opisthorchiata</taxon>
        <taxon>Opisthorchiidae</taxon>
        <taxon>Opisthorchis</taxon>
    </lineage>
</organism>
<dbReference type="RefSeq" id="XP_009162551.1">
    <property type="nucleotide sequence ID" value="XM_009164287.1"/>
</dbReference>
<evidence type="ECO:0000313" key="1">
    <source>
        <dbReference type="EMBL" id="KER33585.1"/>
    </source>
</evidence>
<protein>
    <submittedName>
        <fullName evidence="1">Uncharacterized protein</fullName>
    </submittedName>
</protein>